<evidence type="ECO:0000256" key="1">
    <source>
        <dbReference type="SAM" id="MobiDB-lite"/>
    </source>
</evidence>
<comment type="caution">
    <text evidence="2">The sequence shown here is derived from an EMBL/GenBank/DDBJ whole genome shotgun (WGS) entry which is preliminary data.</text>
</comment>
<accession>A0ABS2IWZ5</accession>
<evidence type="ECO:0000313" key="2">
    <source>
        <dbReference type="EMBL" id="MBM7078861.1"/>
    </source>
</evidence>
<feature type="region of interest" description="Disordered" evidence="1">
    <location>
        <begin position="1"/>
        <end position="55"/>
    </location>
</feature>
<dbReference type="Proteomes" id="UP001518872">
    <property type="component" value="Unassembled WGS sequence"/>
</dbReference>
<protein>
    <submittedName>
        <fullName evidence="2">Uncharacterized protein</fullName>
    </submittedName>
</protein>
<keyword evidence="3" id="KW-1185">Reference proteome</keyword>
<dbReference type="RefSeq" id="WP_204926720.1">
    <property type="nucleotide sequence ID" value="NZ_JAFEUC010000010.1"/>
</dbReference>
<proteinExistence type="predicted"/>
<dbReference type="EMBL" id="JAFEUC010000010">
    <property type="protein sequence ID" value="MBM7078861.1"/>
    <property type="molecule type" value="Genomic_DNA"/>
</dbReference>
<gene>
    <name evidence="2" type="ORF">JQX11_21280</name>
</gene>
<feature type="compositionally biased region" description="Low complexity" evidence="1">
    <location>
        <begin position="42"/>
        <end position="55"/>
    </location>
</feature>
<organism evidence="2 3">
    <name type="scientific">Micromonospora humida</name>
    <dbReference type="NCBI Taxonomy" id="2809018"/>
    <lineage>
        <taxon>Bacteria</taxon>
        <taxon>Bacillati</taxon>
        <taxon>Actinomycetota</taxon>
        <taxon>Actinomycetes</taxon>
        <taxon>Micromonosporales</taxon>
        <taxon>Micromonosporaceae</taxon>
        <taxon>Micromonospora</taxon>
    </lineage>
</organism>
<reference evidence="2 3" key="1">
    <citation type="submission" date="2021-02" db="EMBL/GenBank/DDBJ databases">
        <authorList>
            <person name="Ra J.-S."/>
        </authorList>
    </citation>
    <scope>NUCLEOTIDE SEQUENCE [LARGE SCALE GENOMIC DNA]</scope>
    <source>
        <strain evidence="2 3">MMS20-R1-14</strain>
    </source>
</reference>
<evidence type="ECO:0000313" key="3">
    <source>
        <dbReference type="Proteomes" id="UP001518872"/>
    </source>
</evidence>
<name>A0ABS2IWZ5_9ACTN</name>
<sequence length="55" mass="5581">MSMLDVPPGPTPGHRRVGVPADGTTTNRHDDEPAGRGASVTPVHGAAPAPARHHA</sequence>